<accession>A0A6A6IWQ1</accession>
<dbReference type="PANTHER" id="PTHR42032:SF1">
    <property type="entry name" value="YALI0E30679P"/>
    <property type="match status" value="1"/>
</dbReference>
<sequence length="456" mass="50414">MADAPAESQSTGSQIHPLLRQRMLNRAATFTEGAHHSAPSLSRRRSSMLSEYSDTRHSFRSSTDSLLRPGGNTDMDKLATPDEPSLWHSAPLVFAIVPAFAGLLFQNGGAIVTDILLLGLASMFLNWCVRAPWDWYHAAQQVQYLEPDEPIRSDTILEEDEESDGTRDNDGDSASAPEPTSPEEPKRTGKDDTKPATAAQDEARQELRANEILALLACFAGPMIGAYLLHAIRSQLTRPAEGLVSNVNLTIFVMGAELRPVSHLIKMKEAHMLHLQRIARPDAKDEFRNGDVQELSNRLAQLEARVAEPVQNVDIETLKISAMVRQGIQPQLDALNRAVRRYEKRQAAQTMQTEARFQDLDSRLKDALSLAAAAARSGQRPGLVSIALTWVASFTTYWLQTAWAVATYPLRTVSAMASQVQGWFVRTDRQPRKRVKGQVNGHSSVPAPRVQSRGGR</sequence>
<feature type="compositionally biased region" description="Basic and acidic residues" evidence="1">
    <location>
        <begin position="183"/>
        <end position="194"/>
    </location>
</feature>
<gene>
    <name evidence="2" type="ORF">BU26DRAFT_420411</name>
</gene>
<name>A0A6A6IWQ1_9PLEO</name>
<feature type="region of interest" description="Disordered" evidence="1">
    <location>
        <begin position="52"/>
        <end position="73"/>
    </location>
</feature>
<dbReference type="PANTHER" id="PTHR42032">
    <property type="entry name" value="YALI0E30679P"/>
    <property type="match status" value="1"/>
</dbReference>
<feature type="region of interest" description="Disordered" evidence="1">
    <location>
        <begin position="431"/>
        <end position="456"/>
    </location>
</feature>
<keyword evidence="3" id="KW-1185">Reference proteome</keyword>
<evidence type="ECO:0000313" key="3">
    <source>
        <dbReference type="Proteomes" id="UP000800094"/>
    </source>
</evidence>
<reference evidence="2" key="1">
    <citation type="journal article" date="2020" name="Stud. Mycol.">
        <title>101 Dothideomycetes genomes: a test case for predicting lifestyles and emergence of pathogens.</title>
        <authorList>
            <person name="Haridas S."/>
            <person name="Albert R."/>
            <person name="Binder M."/>
            <person name="Bloem J."/>
            <person name="Labutti K."/>
            <person name="Salamov A."/>
            <person name="Andreopoulos B."/>
            <person name="Baker S."/>
            <person name="Barry K."/>
            <person name="Bills G."/>
            <person name="Bluhm B."/>
            <person name="Cannon C."/>
            <person name="Castanera R."/>
            <person name="Culley D."/>
            <person name="Daum C."/>
            <person name="Ezra D."/>
            <person name="Gonzalez J."/>
            <person name="Henrissat B."/>
            <person name="Kuo A."/>
            <person name="Liang C."/>
            <person name="Lipzen A."/>
            <person name="Lutzoni F."/>
            <person name="Magnuson J."/>
            <person name="Mondo S."/>
            <person name="Nolan M."/>
            <person name="Ohm R."/>
            <person name="Pangilinan J."/>
            <person name="Park H.-J."/>
            <person name="Ramirez L."/>
            <person name="Alfaro M."/>
            <person name="Sun H."/>
            <person name="Tritt A."/>
            <person name="Yoshinaga Y."/>
            <person name="Zwiers L.-H."/>
            <person name="Turgeon B."/>
            <person name="Goodwin S."/>
            <person name="Spatafora J."/>
            <person name="Crous P."/>
            <person name="Grigoriev I."/>
        </authorList>
    </citation>
    <scope>NUCLEOTIDE SEQUENCE</scope>
    <source>
        <strain evidence="2">CBS 122368</strain>
    </source>
</reference>
<dbReference type="GeneID" id="54576689"/>
<dbReference type="EMBL" id="ML987191">
    <property type="protein sequence ID" value="KAF2254050.1"/>
    <property type="molecule type" value="Genomic_DNA"/>
</dbReference>
<organism evidence="2 3">
    <name type="scientific">Trematosphaeria pertusa</name>
    <dbReference type="NCBI Taxonomy" id="390896"/>
    <lineage>
        <taxon>Eukaryota</taxon>
        <taxon>Fungi</taxon>
        <taxon>Dikarya</taxon>
        <taxon>Ascomycota</taxon>
        <taxon>Pezizomycotina</taxon>
        <taxon>Dothideomycetes</taxon>
        <taxon>Pleosporomycetidae</taxon>
        <taxon>Pleosporales</taxon>
        <taxon>Massarineae</taxon>
        <taxon>Trematosphaeriaceae</taxon>
        <taxon>Trematosphaeria</taxon>
    </lineage>
</organism>
<dbReference type="RefSeq" id="XP_033689054.1">
    <property type="nucleotide sequence ID" value="XM_033823359.1"/>
</dbReference>
<proteinExistence type="predicted"/>
<dbReference type="Proteomes" id="UP000800094">
    <property type="component" value="Unassembled WGS sequence"/>
</dbReference>
<evidence type="ECO:0000313" key="2">
    <source>
        <dbReference type="EMBL" id="KAF2254050.1"/>
    </source>
</evidence>
<dbReference type="AlphaFoldDB" id="A0A6A6IWQ1"/>
<protein>
    <submittedName>
        <fullName evidence="2">Uncharacterized protein</fullName>
    </submittedName>
</protein>
<dbReference type="OrthoDB" id="5422510at2759"/>
<evidence type="ECO:0000256" key="1">
    <source>
        <dbReference type="SAM" id="MobiDB-lite"/>
    </source>
</evidence>
<feature type="region of interest" description="Disordered" evidence="1">
    <location>
        <begin position="158"/>
        <end position="202"/>
    </location>
</feature>